<dbReference type="PANTHER" id="PTHR42083">
    <property type="entry name" value="MARVEL DOMAIN-CONTAINING PROTEIN"/>
    <property type="match status" value="1"/>
</dbReference>
<keyword evidence="2" id="KW-0472">Membrane</keyword>
<feature type="transmembrane region" description="Helical" evidence="2">
    <location>
        <begin position="155"/>
        <end position="178"/>
    </location>
</feature>
<name>A0A3D8RQF6_9EURO</name>
<reference evidence="3 4" key="1">
    <citation type="journal article" date="2018" name="IMA Fungus">
        <title>IMA Genome-F 9: Draft genome sequence of Annulohypoxylon stygium, Aspergillus mulundensis, Berkeleyomyces basicola (syn. Thielaviopsis basicola), Ceratocystis smalleyi, two Cercospora beticola strains, Coleophoma cylindrospora, Fusarium fracticaudum, Phialophora cf. hyalina, and Morchella septimelata.</title>
        <authorList>
            <person name="Wingfield B.D."/>
            <person name="Bills G.F."/>
            <person name="Dong Y."/>
            <person name="Huang W."/>
            <person name="Nel W.J."/>
            <person name="Swalarsk-Parry B.S."/>
            <person name="Vaghefi N."/>
            <person name="Wilken P.M."/>
            <person name="An Z."/>
            <person name="de Beer Z.W."/>
            <person name="De Vos L."/>
            <person name="Chen L."/>
            <person name="Duong T.A."/>
            <person name="Gao Y."/>
            <person name="Hammerbacher A."/>
            <person name="Kikkert J.R."/>
            <person name="Li Y."/>
            <person name="Li H."/>
            <person name="Li K."/>
            <person name="Li Q."/>
            <person name="Liu X."/>
            <person name="Ma X."/>
            <person name="Naidoo K."/>
            <person name="Pethybridge S.J."/>
            <person name="Sun J."/>
            <person name="Steenkamp E.T."/>
            <person name="van der Nest M.A."/>
            <person name="van Wyk S."/>
            <person name="Wingfield M.J."/>
            <person name="Xiong C."/>
            <person name="Yue Q."/>
            <person name="Zhang X."/>
        </authorList>
    </citation>
    <scope>NUCLEOTIDE SEQUENCE [LARGE SCALE GENOMIC DNA]</scope>
    <source>
        <strain evidence="3 4">DSM 5745</strain>
    </source>
</reference>
<feature type="transmembrane region" description="Helical" evidence="2">
    <location>
        <begin position="85"/>
        <end position="105"/>
    </location>
</feature>
<feature type="transmembrane region" description="Helical" evidence="2">
    <location>
        <begin position="117"/>
        <end position="135"/>
    </location>
</feature>
<proteinExistence type="predicted"/>
<dbReference type="PANTHER" id="PTHR42083:SF1">
    <property type="entry name" value="MARVEL DOMAIN-CONTAINING PROTEIN"/>
    <property type="match status" value="1"/>
</dbReference>
<evidence type="ECO:0000256" key="1">
    <source>
        <dbReference type="SAM" id="MobiDB-lite"/>
    </source>
</evidence>
<accession>A0A3D8RQF6</accession>
<evidence type="ECO:0000256" key="2">
    <source>
        <dbReference type="SAM" id="Phobius"/>
    </source>
</evidence>
<dbReference type="RefSeq" id="XP_026602634.1">
    <property type="nucleotide sequence ID" value="XM_026748330.1"/>
</dbReference>
<evidence type="ECO:0000313" key="4">
    <source>
        <dbReference type="Proteomes" id="UP000256690"/>
    </source>
</evidence>
<feature type="region of interest" description="Disordered" evidence="1">
    <location>
        <begin position="1"/>
        <end position="31"/>
    </location>
</feature>
<evidence type="ECO:0008006" key="5">
    <source>
        <dbReference type="Google" id="ProtNLM"/>
    </source>
</evidence>
<organism evidence="3 4">
    <name type="scientific">Aspergillus mulundensis</name>
    <dbReference type="NCBI Taxonomy" id="1810919"/>
    <lineage>
        <taxon>Eukaryota</taxon>
        <taxon>Fungi</taxon>
        <taxon>Dikarya</taxon>
        <taxon>Ascomycota</taxon>
        <taxon>Pezizomycotina</taxon>
        <taxon>Eurotiomycetes</taxon>
        <taxon>Eurotiomycetidae</taxon>
        <taxon>Eurotiales</taxon>
        <taxon>Aspergillaceae</taxon>
        <taxon>Aspergillus</taxon>
        <taxon>Aspergillus subgen. Nidulantes</taxon>
    </lineage>
</organism>
<dbReference type="OrthoDB" id="5363290at2759"/>
<dbReference type="AlphaFoldDB" id="A0A3D8RQF6"/>
<keyword evidence="2" id="KW-0812">Transmembrane</keyword>
<feature type="compositionally biased region" description="Pro residues" evidence="1">
    <location>
        <begin position="7"/>
        <end position="21"/>
    </location>
</feature>
<gene>
    <name evidence="3" type="ORF">DSM5745_06314</name>
</gene>
<dbReference type="GeneID" id="38116684"/>
<evidence type="ECO:0000313" key="3">
    <source>
        <dbReference type="EMBL" id="RDW76322.1"/>
    </source>
</evidence>
<sequence length="240" mass="26430">MDLAADSPPPPPYSSVPPTRPNIPNAAPTQSRPVEHYWHKDGIYGLHARALLRASQFILAVTVSALYGVDLRHATSVNAHAQAEWIYAEFVAGVSAITCLAHFFVTVTRVGWCAWDGVLFILWVAQVGVFGTIYYPAVTSGYGDATLSVPRMRSAVWVCLVNMALWLLTAVLGVGWCVRTRRLVRRTDGAGRFRRILVCSWERNGSLERGHDVAGSMIMREEGSMDVKSKEKVEDKDGGD</sequence>
<keyword evidence="4" id="KW-1185">Reference proteome</keyword>
<dbReference type="EMBL" id="PVWQ01000007">
    <property type="protein sequence ID" value="RDW76322.1"/>
    <property type="molecule type" value="Genomic_DNA"/>
</dbReference>
<keyword evidence="2" id="KW-1133">Transmembrane helix</keyword>
<protein>
    <recommendedName>
        <fullName evidence="5">MARVEL domain-containing protein</fullName>
    </recommendedName>
</protein>
<comment type="caution">
    <text evidence="3">The sequence shown here is derived from an EMBL/GenBank/DDBJ whole genome shotgun (WGS) entry which is preliminary data.</text>
</comment>
<dbReference type="Proteomes" id="UP000256690">
    <property type="component" value="Unassembled WGS sequence"/>
</dbReference>